<sequence>MLIWVFREHQREERYIRLYRTYITRWIKSMTSENLPGTHSPRIAWFEPEPQRSLQIAVRALSHMTTN</sequence>
<keyword evidence="2" id="KW-1185">Reference proteome</keyword>
<gene>
    <name evidence="1" type="ORF">RRG08_038105</name>
</gene>
<proteinExistence type="predicted"/>
<organism evidence="1 2">
    <name type="scientific">Elysia crispata</name>
    <name type="common">lettuce slug</name>
    <dbReference type="NCBI Taxonomy" id="231223"/>
    <lineage>
        <taxon>Eukaryota</taxon>
        <taxon>Metazoa</taxon>
        <taxon>Spiralia</taxon>
        <taxon>Lophotrochozoa</taxon>
        <taxon>Mollusca</taxon>
        <taxon>Gastropoda</taxon>
        <taxon>Heterobranchia</taxon>
        <taxon>Euthyneura</taxon>
        <taxon>Panpulmonata</taxon>
        <taxon>Sacoglossa</taxon>
        <taxon>Placobranchoidea</taxon>
        <taxon>Plakobranchidae</taxon>
        <taxon>Elysia</taxon>
    </lineage>
</organism>
<accession>A0AAE0ZYY1</accession>
<protein>
    <submittedName>
        <fullName evidence="1">Uncharacterized protein</fullName>
    </submittedName>
</protein>
<name>A0AAE0ZYY1_9GAST</name>
<reference evidence="1" key="1">
    <citation type="journal article" date="2023" name="G3 (Bethesda)">
        <title>A reference genome for the long-term kleptoplast-retaining sea slug Elysia crispata morphotype clarki.</title>
        <authorList>
            <person name="Eastman K.E."/>
            <person name="Pendleton A.L."/>
            <person name="Shaikh M.A."/>
            <person name="Suttiyut T."/>
            <person name="Ogas R."/>
            <person name="Tomko P."/>
            <person name="Gavelis G."/>
            <person name="Widhalm J.R."/>
            <person name="Wisecaver J.H."/>
        </authorList>
    </citation>
    <scope>NUCLEOTIDE SEQUENCE</scope>
    <source>
        <strain evidence="1">ECLA1</strain>
    </source>
</reference>
<evidence type="ECO:0000313" key="2">
    <source>
        <dbReference type="Proteomes" id="UP001283361"/>
    </source>
</evidence>
<dbReference type="Proteomes" id="UP001283361">
    <property type="component" value="Unassembled WGS sequence"/>
</dbReference>
<dbReference type="AlphaFoldDB" id="A0AAE0ZYY1"/>
<dbReference type="EMBL" id="JAWDGP010003058">
    <property type="protein sequence ID" value="KAK3777858.1"/>
    <property type="molecule type" value="Genomic_DNA"/>
</dbReference>
<comment type="caution">
    <text evidence="1">The sequence shown here is derived from an EMBL/GenBank/DDBJ whole genome shotgun (WGS) entry which is preliminary data.</text>
</comment>
<evidence type="ECO:0000313" key="1">
    <source>
        <dbReference type="EMBL" id="KAK3777858.1"/>
    </source>
</evidence>